<keyword evidence="2" id="KW-1185">Reference proteome</keyword>
<proteinExistence type="predicted"/>
<evidence type="ECO:0000313" key="2">
    <source>
        <dbReference type="Proteomes" id="UP000245626"/>
    </source>
</evidence>
<sequence length="1304" mass="142135">MRRGRNEEDNYIPYRGPMVKPSQGPSLGSSQVGVGFSRMKKNSSEEVGAELEISKSRSGLGSMPLKTESGDIGASPVASIGSRSTFFGGASKKGKKETGTTLNRSTVSATKSGDAEVLGLGLSGANWKRSQSTCLETGDHLDDSSGFEDRNFNRTPSHDWLGAQKSMPCPMYLRGGLRTGSEPSSSFQRFGGDYEDQARNPPQNMLRNSSTMYLEGPITSPPDPSTRMKSGNSPRPAIVSGLPSAYQHSTWGVVSKSEITPFIPAVMRSDRLIEETASEHPKFSRPIVYARPTVTSNLIKDDSVEKKEQPYSPQESARRGHFASDTAATSIRSTSSIEAGRASLLGNQSAGTSMTSLRTFPSRPVHGSVEDPAPRAQTLSLRKPSKGSSCPELSPTQSREDLTPICTVSASRAPKLSPIASSSPGIEASTDEAMCETARKKYMLLQQLHLDELKSHRPNQTGYLEPYSGCESIFVPKPRLRNFSMDTLLGKPRPSQTTTGGRMDRDELTSKVIEKQQTAEVAFGEGGSIHRSDSRMRAHTLGSFGTQKKIYRPEVFNEANVTKRAPINRGSGAEVQDPAHHTQGSDSRSQNQNPVQTRSARTPARPFFHPRLPPPPPGPDTSLGSKTLRVGTAARRRGKDQDAGRRAALTDAMTHEFGKVGNKTPPTPALSDPSTDENVDFEEETPDLETVISMGRALDEERTRWRKEHQKSLEAKKSKSQSFITREDKSKDHEYSVFSRGSRRDERKTVDQNPVSTSCDVPENARGRRSRVWTDDRTGRSYLITELDPGHPHPSSNNTESISGSGKLRQWKSTSHLGSDKNVRGSIDSGTGASGCQLMFWCHPRTRRRTLSSTADTESRDSEAGPLSSAPKKDRARAMTISSPQQTARVELSPGMVQVPGLRNRRTADQKNEETKSALAPRSNTGKASQPQGQIRQVVSDEPYVISRYTFPSPPKRDWQESSPGIEAGLKYAQTTHGPLIEEPIGLAISTPPPLEPGARHLWQDHIPRDTKPPGRHATKGYHRPSTSSELKESLRSLAHEQDASIKDNAWAMQGIPDLSTSPLSATAALDPFGATVPEEKRKATQRGQREQGGLVHSENFPVAHSGNLRETFPYCPSSRDFRSETSLPVPPRMKTRSQGSPGKVPLTLEHESSNPSVPKEQGVVEDLPDTAGKIARGAPLPGVESKRAAMMPFRTPTLPANQAAWAKGEDSENDMTPRIRGTAPFQAPLLSNISGLGGSTEHEATRLGPTGERKNPLVDEFERGRSALSNHDSRDSSDAASATEIWDPTTVSVDNLFFRKPQE</sequence>
<organism evidence="1 2">
    <name type="scientific">Violaceomyces palustris</name>
    <dbReference type="NCBI Taxonomy" id="1673888"/>
    <lineage>
        <taxon>Eukaryota</taxon>
        <taxon>Fungi</taxon>
        <taxon>Dikarya</taxon>
        <taxon>Basidiomycota</taxon>
        <taxon>Ustilaginomycotina</taxon>
        <taxon>Ustilaginomycetes</taxon>
        <taxon>Violaceomycetales</taxon>
        <taxon>Violaceomycetaceae</taxon>
        <taxon>Violaceomyces</taxon>
    </lineage>
</organism>
<accession>A0ACD0P182</accession>
<protein>
    <submittedName>
        <fullName evidence="1">Uncharacterized protein</fullName>
    </submittedName>
</protein>
<name>A0ACD0P182_9BASI</name>
<evidence type="ECO:0000313" key="1">
    <source>
        <dbReference type="EMBL" id="PWN51850.1"/>
    </source>
</evidence>
<dbReference type="EMBL" id="KZ819813">
    <property type="protein sequence ID" value="PWN51850.1"/>
    <property type="molecule type" value="Genomic_DNA"/>
</dbReference>
<gene>
    <name evidence="1" type="ORF">IE53DRAFT_367709</name>
</gene>
<dbReference type="Proteomes" id="UP000245626">
    <property type="component" value="Unassembled WGS sequence"/>
</dbReference>
<reference evidence="1 2" key="1">
    <citation type="journal article" date="2018" name="Mol. Biol. Evol.">
        <title>Broad Genomic Sampling Reveals a Smut Pathogenic Ancestry of the Fungal Clade Ustilaginomycotina.</title>
        <authorList>
            <person name="Kijpornyongpan T."/>
            <person name="Mondo S.J."/>
            <person name="Barry K."/>
            <person name="Sandor L."/>
            <person name="Lee J."/>
            <person name="Lipzen A."/>
            <person name="Pangilinan J."/>
            <person name="LaButti K."/>
            <person name="Hainaut M."/>
            <person name="Henrissat B."/>
            <person name="Grigoriev I.V."/>
            <person name="Spatafora J.W."/>
            <person name="Aime M.C."/>
        </authorList>
    </citation>
    <scope>NUCLEOTIDE SEQUENCE [LARGE SCALE GENOMIC DNA]</scope>
    <source>
        <strain evidence="1 2">SA 807</strain>
    </source>
</reference>